<keyword evidence="4" id="KW-1185">Reference proteome</keyword>
<reference evidence="3 4" key="1">
    <citation type="journal article" date="2023" name="Commun. Biol.">
        <title>Genome analysis of Parmales, the sister group of diatoms, reveals the evolutionary specialization of diatoms from phago-mixotrophs to photoautotrophs.</title>
        <authorList>
            <person name="Ban H."/>
            <person name="Sato S."/>
            <person name="Yoshikawa S."/>
            <person name="Yamada K."/>
            <person name="Nakamura Y."/>
            <person name="Ichinomiya M."/>
            <person name="Sato N."/>
            <person name="Blanc-Mathieu R."/>
            <person name="Endo H."/>
            <person name="Kuwata A."/>
            <person name="Ogata H."/>
        </authorList>
    </citation>
    <scope>NUCLEOTIDE SEQUENCE [LARGE SCALE GENOMIC DNA]</scope>
</reference>
<dbReference type="Proteomes" id="UP001165060">
    <property type="component" value="Unassembled WGS sequence"/>
</dbReference>
<evidence type="ECO:0000313" key="3">
    <source>
        <dbReference type="EMBL" id="GMI26716.1"/>
    </source>
</evidence>
<gene>
    <name evidence="3" type="ORF">TeGR_g10381</name>
</gene>
<dbReference type="PROSITE" id="PS50206">
    <property type="entry name" value="RHODANESE_3"/>
    <property type="match status" value="1"/>
</dbReference>
<evidence type="ECO:0000256" key="1">
    <source>
        <dbReference type="SAM" id="SignalP"/>
    </source>
</evidence>
<dbReference type="Pfam" id="PF00581">
    <property type="entry name" value="Rhodanese"/>
    <property type="match status" value="1"/>
</dbReference>
<proteinExistence type="predicted"/>
<organism evidence="3 4">
    <name type="scientific">Tetraparma gracilis</name>
    <dbReference type="NCBI Taxonomy" id="2962635"/>
    <lineage>
        <taxon>Eukaryota</taxon>
        <taxon>Sar</taxon>
        <taxon>Stramenopiles</taxon>
        <taxon>Ochrophyta</taxon>
        <taxon>Bolidophyceae</taxon>
        <taxon>Parmales</taxon>
        <taxon>Triparmaceae</taxon>
        <taxon>Tetraparma</taxon>
    </lineage>
</organism>
<evidence type="ECO:0000259" key="2">
    <source>
        <dbReference type="PROSITE" id="PS50206"/>
    </source>
</evidence>
<comment type="caution">
    <text evidence="3">The sequence shown here is derived from an EMBL/GenBank/DDBJ whole genome shotgun (WGS) entry which is preliminary data.</text>
</comment>
<name>A0ABQ6MIX3_9STRA</name>
<dbReference type="SMART" id="SM00450">
    <property type="entry name" value="RHOD"/>
    <property type="match status" value="1"/>
</dbReference>
<dbReference type="Gene3D" id="3.40.250.10">
    <property type="entry name" value="Rhodanese-like domain"/>
    <property type="match status" value="1"/>
</dbReference>
<dbReference type="InterPro" id="IPR036873">
    <property type="entry name" value="Rhodanese-like_dom_sf"/>
</dbReference>
<protein>
    <recommendedName>
        <fullName evidence="2">Rhodanese domain-containing protein</fullName>
    </recommendedName>
</protein>
<feature type="chain" id="PRO_5046850826" description="Rhodanese domain-containing protein" evidence="1">
    <location>
        <begin position="22"/>
        <end position="172"/>
    </location>
</feature>
<dbReference type="EMBL" id="BRYB01001478">
    <property type="protein sequence ID" value="GMI26716.1"/>
    <property type="molecule type" value="Genomic_DNA"/>
</dbReference>
<evidence type="ECO:0000313" key="4">
    <source>
        <dbReference type="Proteomes" id="UP001165060"/>
    </source>
</evidence>
<dbReference type="InterPro" id="IPR001763">
    <property type="entry name" value="Rhodanese-like_dom"/>
</dbReference>
<feature type="domain" description="Rhodanese" evidence="2">
    <location>
        <begin position="62"/>
        <end position="162"/>
    </location>
</feature>
<keyword evidence="1" id="KW-0732">Signal</keyword>
<accession>A0ABQ6MIX3</accession>
<feature type="signal peptide" evidence="1">
    <location>
        <begin position="1"/>
        <end position="21"/>
    </location>
</feature>
<sequence length="172" mass="18133">MRASLLLLLPAVRSFAPPALLRPSPASLLVRPMSNAPVNAPDYKRKKGVSSPEELRAFVASAGADLIVVDARNPDFSLEPGDAKSSEKAPLAGTSAGYRPGAYNLPYDRVNSCMDLGLLPERCGPDTPIISHCGGGGRGQKAKDFLLANGYTNVLNGGGPEDAECWHQFGDK</sequence>
<dbReference type="SUPFAM" id="SSF52821">
    <property type="entry name" value="Rhodanese/Cell cycle control phosphatase"/>
    <property type="match status" value="1"/>
</dbReference>
<dbReference type="CDD" id="cd00158">
    <property type="entry name" value="RHOD"/>
    <property type="match status" value="1"/>
</dbReference>